<dbReference type="GO" id="GO:0016301">
    <property type="term" value="F:kinase activity"/>
    <property type="evidence" value="ECO:0007669"/>
    <property type="project" value="InterPro"/>
</dbReference>
<dbReference type="InterPro" id="IPR010488">
    <property type="entry name" value="Zeta_toxin_domain"/>
</dbReference>
<keyword evidence="1" id="KW-0547">Nucleotide-binding</keyword>
<evidence type="ECO:0000313" key="4">
    <source>
        <dbReference type="EMBL" id="ADP71111.1"/>
    </source>
</evidence>
<evidence type="ECO:0000313" key="5">
    <source>
        <dbReference type="Proteomes" id="UP000001399"/>
    </source>
</evidence>
<dbReference type="HOGENOM" id="CLU_1004298_0_0_5"/>
<protein>
    <recommendedName>
        <fullName evidence="3">Zeta toxin domain-containing protein</fullName>
    </recommendedName>
</protein>
<dbReference type="Proteomes" id="UP000001399">
    <property type="component" value="Chromosome"/>
</dbReference>
<gene>
    <name evidence="4" type="ordered locus">Rvan_1870</name>
</gene>
<dbReference type="RefSeq" id="WP_013419501.1">
    <property type="nucleotide sequence ID" value="NC_014664.1"/>
</dbReference>
<dbReference type="GO" id="GO:0005524">
    <property type="term" value="F:ATP binding"/>
    <property type="evidence" value="ECO:0007669"/>
    <property type="project" value="UniProtKB-KW"/>
</dbReference>
<dbReference type="EMBL" id="CP002292">
    <property type="protein sequence ID" value="ADP71111.1"/>
    <property type="molecule type" value="Genomic_DNA"/>
</dbReference>
<dbReference type="AlphaFoldDB" id="E3I076"/>
<organism evidence="4 5">
    <name type="scientific">Rhodomicrobium vannielii (strain ATCC 17100 / DSM 162 / LMG 4299 / NCIMB 10020 / ATH 3.1.1)</name>
    <dbReference type="NCBI Taxonomy" id="648757"/>
    <lineage>
        <taxon>Bacteria</taxon>
        <taxon>Pseudomonadati</taxon>
        <taxon>Pseudomonadota</taxon>
        <taxon>Alphaproteobacteria</taxon>
        <taxon>Hyphomicrobiales</taxon>
        <taxon>Hyphomicrobiaceae</taxon>
        <taxon>Rhodomicrobium</taxon>
    </lineage>
</organism>
<reference evidence="5" key="1">
    <citation type="journal article" date="2011" name="J. Bacteriol.">
        <title>Genome sequences of eight morphologically diverse alphaproteobacteria.</title>
        <authorList>
            <consortium name="US DOE Joint Genome Institute"/>
            <person name="Brown P.J."/>
            <person name="Kysela D.T."/>
            <person name="Buechlein A."/>
            <person name="Hemmerich C."/>
            <person name="Brun Y.V."/>
        </authorList>
    </citation>
    <scope>NUCLEOTIDE SEQUENCE [LARGE SCALE GENOMIC DNA]</scope>
    <source>
        <strain evidence="5">ATCC 17100 / ATH 3.1.1 / DSM 162 / LMG 4299</strain>
    </source>
</reference>
<accession>E3I076</accession>
<dbReference type="KEGG" id="rva:Rvan_1870"/>
<keyword evidence="2" id="KW-0067">ATP-binding</keyword>
<keyword evidence="5" id="KW-1185">Reference proteome</keyword>
<proteinExistence type="predicted"/>
<evidence type="ECO:0000259" key="3">
    <source>
        <dbReference type="Pfam" id="PF06414"/>
    </source>
</evidence>
<evidence type="ECO:0000256" key="1">
    <source>
        <dbReference type="ARBA" id="ARBA00022741"/>
    </source>
</evidence>
<dbReference type="OrthoDB" id="9792687at2"/>
<dbReference type="Gene3D" id="3.40.50.300">
    <property type="entry name" value="P-loop containing nucleotide triphosphate hydrolases"/>
    <property type="match status" value="1"/>
</dbReference>
<sequence>MNSRSYKLSPEIHNEIFETVKHNTLANAQAAAKPVLAIIGAQPGAMRWRISAALIEGMDPDPVIFSVAGARHLHPLADEILAENEKSFVQATEADAEKWTESLILAAVSCRRNILLDGFLGRKDATLNVLRQAREADYDTRVVAIAVPESISRARIVDLYEAGKEKRGSGTWISAHAHDGAVQTLVHTLTAIEVRNLATIDVFDRDGALLLSTEERRDAGGAFRREMARPLDAIDKERLKTIQLRIDAKMEARQAGILEKLEAQTVIHSGRSTGLER</sequence>
<evidence type="ECO:0000256" key="2">
    <source>
        <dbReference type="ARBA" id="ARBA00022840"/>
    </source>
</evidence>
<feature type="domain" description="Zeta toxin" evidence="3">
    <location>
        <begin position="29"/>
        <end position="213"/>
    </location>
</feature>
<name>E3I076_RHOVT</name>
<dbReference type="STRING" id="648757.Rvan_1870"/>
<dbReference type="Pfam" id="PF06414">
    <property type="entry name" value="Zeta_toxin"/>
    <property type="match status" value="1"/>
</dbReference>
<dbReference type="eggNOG" id="COG4185">
    <property type="taxonomic scope" value="Bacteria"/>
</dbReference>
<dbReference type="InterPro" id="IPR027417">
    <property type="entry name" value="P-loop_NTPase"/>
</dbReference>